<keyword evidence="1" id="KW-0472">Membrane</keyword>
<comment type="caution">
    <text evidence="2">The sequence shown here is derived from an EMBL/GenBank/DDBJ whole genome shotgun (WGS) entry which is preliminary data.</text>
</comment>
<evidence type="ECO:0000256" key="1">
    <source>
        <dbReference type="SAM" id="Phobius"/>
    </source>
</evidence>
<dbReference type="RefSeq" id="WP_342691856.1">
    <property type="nucleotide sequence ID" value="NZ_JBCGDP010000008.1"/>
</dbReference>
<gene>
    <name evidence="2" type="ORF">WFZ86_10260</name>
</gene>
<dbReference type="EMBL" id="JBCGDP010000008">
    <property type="protein sequence ID" value="MEM0576881.1"/>
    <property type="molecule type" value="Genomic_DNA"/>
</dbReference>
<reference evidence="2 3" key="1">
    <citation type="submission" date="2024-03" db="EMBL/GenBank/DDBJ databases">
        <title>Two novel species of the genus Flavobacterium exhibiting potentially degradation of complex polysaccharides.</title>
        <authorList>
            <person name="Lian X."/>
        </authorList>
    </citation>
    <scope>NUCLEOTIDE SEQUENCE [LARGE SCALE GENOMIC DNA]</scope>
    <source>
        <strain evidence="2 3">N6</strain>
    </source>
</reference>
<organism evidence="2 3">
    <name type="scientific">Flavobacterium polysaccharolyticum</name>
    <dbReference type="NCBI Taxonomy" id="3133148"/>
    <lineage>
        <taxon>Bacteria</taxon>
        <taxon>Pseudomonadati</taxon>
        <taxon>Bacteroidota</taxon>
        <taxon>Flavobacteriia</taxon>
        <taxon>Flavobacteriales</taxon>
        <taxon>Flavobacteriaceae</taxon>
        <taxon>Flavobacterium</taxon>
    </lineage>
</organism>
<evidence type="ECO:0008006" key="4">
    <source>
        <dbReference type="Google" id="ProtNLM"/>
    </source>
</evidence>
<protein>
    <recommendedName>
        <fullName evidence="4">YcxB-like protein</fullName>
    </recommendedName>
</protein>
<evidence type="ECO:0000313" key="2">
    <source>
        <dbReference type="EMBL" id="MEM0576881.1"/>
    </source>
</evidence>
<keyword evidence="1" id="KW-0812">Transmembrane</keyword>
<accession>A0ABU9NNG3</accession>
<keyword evidence="3" id="KW-1185">Reference proteome</keyword>
<dbReference type="Proteomes" id="UP001468798">
    <property type="component" value="Unassembled WGS sequence"/>
</dbReference>
<keyword evidence="1" id="KW-1133">Transmembrane helix</keyword>
<feature type="transmembrane region" description="Helical" evidence="1">
    <location>
        <begin position="56"/>
        <end position="76"/>
    </location>
</feature>
<evidence type="ECO:0000313" key="3">
    <source>
        <dbReference type="Proteomes" id="UP001468798"/>
    </source>
</evidence>
<feature type="transmembrane region" description="Helical" evidence="1">
    <location>
        <begin position="29"/>
        <end position="50"/>
    </location>
</feature>
<sequence>MKFELKFDEDIFRNQMDLLRDLAWKDKIVYYKNSHFLGIFLFIIGCMLFYERPNLLGITFIIFSLGILIPYIYYYFKIKSSYKGFEAAKIKEIEANKNLIFHWEFTEQCLIEKVLDYERVFNWDDFIVYLIRDNNLLLITKNHESMILGEVEVGKENFEEIIDFVEKRNVKKNKLT</sequence>
<proteinExistence type="predicted"/>
<name>A0ABU9NNG3_9FLAO</name>